<organism evidence="2 3">
    <name type="scientific">Mobilisporobacter senegalensis</name>
    <dbReference type="NCBI Taxonomy" id="1329262"/>
    <lineage>
        <taxon>Bacteria</taxon>
        <taxon>Bacillati</taxon>
        <taxon>Bacillota</taxon>
        <taxon>Clostridia</taxon>
        <taxon>Lachnospirales</taxon>
        <taxon>Lachnospiraceae</taxon>
        <taxon>Mobilisporobacter</taxon>
    </lineage>
</organism>
<dbReference type="InterPro" id="IPR037523">
    <property type="entry name" value="VOC_core"/>
</dbReference>
<name>A0A3N1XPF6_9FIRM</name>
<dbReference type="Proteomes" id="UP000273083">
    <property type="component" value="Unassembled WGS sequence"/>
</dbReference>
<feature type="domain" description="VOC" evidence="1">
    <location>
        <begin position="2"/>
        <end position="113"/>
    </location>
</feature>
<gene>
    <name evidence="2" type="ORF">EDD66_104155</name>
</gene>
<accession>A0A3N1XPF6</accession>
<dbReference type="OrthoDB" id="9815599at2"/>
<dbReference type="InterPro" id="IPR029068">
    <property type="entry name" value="Glyas_Bleomycin-R_OHBP_Dase"/>
</dbReference>
<dbReference type="AlphaFoldDB" id="A0A3N1XPF6"/>
<keyword evidence="3" id="KW-1185">Reference proteome</keyword>
<evidence type="ECO:0000313" key="3">
    <source>
        <dbReference type="Proteomes" id="UP000273083"/>
    </source>
</evidence>
<dbReference type="PROSITE" id="PS51819">
    <property type="entry name" value="VOC"/>
    <property type="match status" value="1"/>
</dbReference>
<dbReference type="RefSeq" id="WP_123609070.1">
    <property type="nucleotide sequence ID" value="NZ_RJVG01000004.1"/>
</dbReference>
<sequence>MILAEVSLLTNDVLKLANFYKTILNTTSDGDDEIHQEILIEGAALTIYNDGTKKNNNNQNICIAFTVENVDEEYERLKTLGAKIIEPPTTRPWGARNMHFCDPDGNHVYFRSFPN</sequence>
<dbReference type="EMBL" id="RJVG01000004">
    <property type="protein sequence ID" value="ROR28569.1"/>
    <property type="molecule type" value="Genomic_DNA"/>
</dbReference>
<dbReference type="InterPro" id="IPR004360">
    <property type="entry name" value="Glyas_Fos-R_dOase_dom"/>
</dbReference>
<reference evidence="2 3" key="1">
    <citation type="submission" date="2018-11" db="EMBL/GenBank/DDBJ databases">
        <title>Genomic Encyclopedia of Type Strains, Phase IV (KMG-IV): sequencing the most valuable type-strain genomes for metagenomic binning, comparative biology and taxonomic classification.</title>
        <authorList>
            <person name="Goeker M."/>
        </authorList>
    </citation>
    <scope>NUCLEOTIDE SEQUENCE [LARGE SCALE GENOMIC DNA]</scope>
    <source>
        <strain evidence="2 3">DSM 26537</strain>
    </source>
</reference>
<evidence type="ECO:0000313" key="2">
    <source>
        <dbReference type="EMBL" id="ROR28569.1"/>
    </source>
</evidence>
<dbReference type="GO" id="GO:0016829">
    <property type="term" value="F:lyase activity"/>
    <property type="evidence" value="ECO:0007669"/>
    <property type="project" value="UniProtKB-KW"/>
</dbReference>
<dbReference type="Pfam" id="PF00903">
    <property type="entry name" value="Glyoxalase"/>
    <property type="match status" value="1"/>
</dbReference>
<dbReference type="SUPFAM" id="SSF54593">
    <property type="entry name" value="Glyoxalase/Bleomycin resistance protein/Dihydroxybiphenyl dioxygenase"/>
    <property type="match status" value="1"/>
</dbReference>
<keyword evidence="2" id="KW-0456">Lyase</keyword>
<proteinExistence type="predicted"/>
<protein>
    <submittedName>
        <fullName evidence="2">Putative enzyme related to lactoylglutathione lyase</fullName>
    </submittedName>
</protein>
<comment type="caution">
    <text evidence="2">The sequence shown here is derived from an EMBL/GenBank/DDBJ whole genome shotgun (WGS) entry which is preliminary data.</text>
</comment>
<evidence type="ECO:0000259" key="1">
    <source>
        <dbReference type="PROSITE" id="PS51819"/>
    </source>
</evidence>
<dbReference type="Gene3D" id="3.10.180.10">
    <property type="entry name" value="2,3-Dihydroxybiphenyl 1,2-Dioxygenase, domain 1"/>
    <property type="match status" value="1"/>
</dbReference>